<dbReference type="EMBL" id="LQPJ01000080">
    <property type="protein sequence ID" value="ORW26365.1"/>
    <property type="molecule type" value="Genomic_DNA"/>
</dbReference>
<organism evidence="2 3">
    <name type="scientific">Mycobacterium palustre</name>
    <dbReference type="NCBI Taxonomy" id="153971"/>
    <lineage>
        <taxon>Bacteria</taxon>
        <taxon>Bacillati</taxon>
        <taxon>Actinomycetota</taxon>
        <taxon>Actinomycetes</taxon>
        <taxon>Mycobacteriales</taxon>
        <taxon>Mycobacteriaceae</taxon>
        <taxon>Mycobacterium</taxon>
        <taxon>Mycobacterium simiae complex</taxon>
    </lineage>
</organism>
<proteinExistence type="predicted"/>
<gene>
    <name evidence="2" type="ORF">AWC19_04245</name>
</gene>
<accession>A0A1X1ZSS5</accession>
<dbReference type="STRING" id="153971.AWC19_04245"/>
<comment type="caution">
    <text evidence="2">The sequence shown here is derived from an EMBL/GenBank/DDBJ whole genome shotgun (WGS) entry which is preliminary data.</text>
</comment>
<feature type="region of interest" description="Disordered" evidence="1">
    <location>
        <begin position="62"/>
        <end position="87"/>
    </location>
</feature>
<dbReference type="AlphaFoldDB" id="A0A1X1ZSS5"/>
<evidence type="ECO:0000313" key="3">
    <source>
        <dbReference type="Proteomes" id="UP000193529"/>
    </source>
</evidence>
<evidence type="ECO:0000256" key="1">
    <source>
        <dbReference type="SAM" id="MobiDB-lite"/>
    </source>
</evidence>
<dbReference type="Proteomes" id="UP000193529">
    <property type="component" value="Unassembled WGS sequence"/>
</dbReference>
<protein>
    <submittedName>
        <fullName evidence="2">Uncharacterized protein</fullName>
    </submittedName>
</protein>
<evidence type="ECO:0000313" key="2">
    <source>
        <dbReference type="EMBL" id="ORW26365.1"/>
    </source>
</evidence>
<keyword evidence="3" id="KW-1185">Reference proteome</keyword>
<sequence>MRSLTTIGVIASTETAGSRVVARLRARDVAVIEMSRPHGVDLFSGRGLFRALAGVDVVIDVSNPPPGRPGGAGQAATRRRTRDLSKI</sequence>
<name>A0A1X1ZSS5_9MYCO</name>
<reference evidence="2 3" key="1">
    <citation type="submission" date="2016-01" db="EMBL/GenBank/DDBJ databases">
        <title>The new phylogeny of the genus Mycobacterium.</title>
        <authorList>
            <person name="Tarcisio F."/>
            <person name="Conor M."/>
            <person name="Antonella G."/>
            <person name="Elisabetta G."/>
            <person name="Giulia F.S."/>
            <person name="Sara T."/>
            <person name="Anna F."/>
            <person name="Clotilde B."/>
            <person name="Roberto B."/>
            <person name="Veronica D.S."/>
            <person name="Fabio R."/>
            <person name="Monica P."/>
            <person name="Olivier J."/>
            <person name="Enrico T."/>
            <person name="Nicola S."/>
        </authorList>
    </citation>
    <scope>NUCLEOTIDE SEQUENCE [LARGE SCALE GENOMIC DNA]</scope>
    <source>
        <strain evidence="2 3">DSM 44572</strain>
    </source>
</reference>